<protein>
    <submittedName>
        <fullName evidence="1">Uncharacterized protein</fullName>
    </submittedName>
</protein>
<dbReference type="EMBL" id="MN740351">
    <property type="protein sequence ID" value="QHU01971.1"/>
    <property type="molecule type" value="Genomic_DNA"/>
</dbReference>
<evidence type="ECO:0000313" key="1">
    <source>
        <dbReference type="EMBL" id="QHU01971.1"/>
    </source>
</evidence>
<dbReference type="AlphaFoldDB" id="A0A6C0JAZ7"/>
<name>A0A6C0JAZ7_9ZZZZ</name>
<reference evidence="1" key="1">
    <citation type="journal article" date="2020" name="Nature">
        <title>Giant virus diversity and host interactions through global metagenomics.</title>
        <authorList>
            <person name="Schulz F."/>
            <person name="Roux S."/>
            <person name="Paez-Espino D."/>
            <person name="Jungbluth S."/>
            <person name="Walsh D.A."/>
            <person name="Denef V.J."/>
            <person name="McMahon K.D."/>
            <person name="Konstantinidis K.T."/>
            <person name="Eloe-Fadrosh E.A."/>
            <person name="Kyrpides N.C."/>
            <person name="Woyke T."/>
        </authorList>
    </citation>
    <scope>NUCLEOTIDE SEQUENCE</scope>
    <source>
        <strain evidence="1">GVMAG-M-3300025880-56</strain>
    </source>
</reference>
<organism evidence="1">
    <name type="scientific">viral metagenome</name>
    <dbReference type="NCBI Taxonomy" id="1070528"/>
    <lineage>
        <taxon>unclassified sequences</taxon>
        <taxon>metagenomes</taxon>
        <taxon>organismal metagenomes</taxon>
    </lineage>
</organism>
<sequence length="417" mass="44065">MQIIDKLSINKFIFVLGRINYYYIKNRMSRIVSELTVLRKDYQNHLNKLHINSNADVFGPESATDTAIARYDTITGKLLQDSLVIVDDVGKLTAPILATSNYTLPSNDGSFGQQIITDGSGNLSFSDAGTGNVIGPASSTDNAVARYDTTTGELLQDSLVTVDDVGKLTAPLLATSNYYLPAGDGTVGQALTTDGVGVVGFSTVGNVIGPASSTDNAVARYDTTTGELLQDSLVTVDDVGKLTAPSLATSNYTLPTSDGSSGQMLTTNGGGVLSFSPLPTIQCLGGIKLITPTNTTMSIGVYTKLTDVTSLLPENINITQDSNWTIKTNFTSSGILIFSGGLERASGNLLNYNLAFFKNNILLADSIRVISLKSGDPASITSVEVISYTINDIFDIRVAGITTADDIFCSGGKLIIR</sequence>
<proteinExistence type="predicted"/>
<accession>A0A6C0JAZ7</accession>